<name>A0A975JES7_9RHOB</name>
<dbReference type="Proteomes" id="UP000683291">
    <property type="component" value="Chromosome 1"/>
</dbReference>
<feature type="transmembrane region" description="Helical" evidence="9">
    <location>
        <begin position="242"/>
        <end position="264"/>
    </location>
</feature>
<evidence type="ECO:0000259" key="10">
    <source>
        <dbReference type="Pfam" id="PF00361"/>
    </source>
</evidence>
<feature type="domain" description="NADH:quinone oxidoreductase/Mrp antiporter transmembrane" evidence="10">
    <location>
        <begin position="127"/>
        <end position="423"/>
    </location>
</feature>
<dbReference type="RefSeq" id="WP_212705188.1">
    <property type="nucleotide sequence ID" value="NZ_CP073581.1"/>
</dbReference>
<proteinExistence type="inferred from homology"/>
<feature type="transmembrane region" description="Helical" evidence="9">
    <location>
        <begin position="78"/>
        <end position="97"/>
    </location>
</feature>
<feature type="transmembrane region" description="Helical" evidence="9">
    <location>
        <begin position="6"/>
        <end position="25"/>
    </location>
</feature>
<evidence type="ECO:0000313" key="11">
    <source>
        <dbReference type="EMBL" id="QUJ76992.1"/>
    </source>
</evidence>
<dbReference type="GO" id="GO:0008137">
    <property type="term" value="F:NADH dehydrogenase (ubiquinone) activity"/>
    <property type="evidence" value="ECO:0007669"/>
    <property type="project" value="InterPro"/>
</dbReference>
<feature type="transmembrane region" description="Helical" evidence="9">
    <location>
        <begin position="408"/>
        <end position="436"/>
    </location>
</feature>
<feature type="transmembrane region" description="Helical" evidence="9">
    <location>
        <begin position="304"/>
        <end position="326"/>
    </location>
</feature>
<feature type="transmembrane region" description="Helical" evidence="9">
    <location>
        <begin position="32"/>
        <end position="50"/>
    </location>
</feature>
<dbReference type="NCBIfam" id="NF009309">
    <property type="entry name" value="PRK12666.1"/>
    <property type="match status" value="1"/>
</dbReference>
<dbReference type="GO" id="GO:0005886">
    <property type="term" value="C:plasma membrane"/>
    <property type="evidence" value="ECO:0007669"/>
    <property type="project" value="UniProtKB-SubCell"/>
</dbReference>
<reference evidence="11" key="1">
    <citation type="submission" date="2021-04" db="EMBL/GenBank/DDBJ databases">
        <title>Complete genome sequence for Sulfitobacter sp. strain JK7-1.</title>
        <authorList>
            <person name="Park S.-J."/>
        </authorList>
    </citation>
    <scope>NUCLEOTIDE SEQUENCE</scope>
    <source>
        <strain evidence="11">JK7-1</strain>
    </source>
</reference>
<comment type="function">
    <text evidence="1">NDH-1 shuttles electrons from NADH, via FMN and iron-sulfur (Fe-S) centers, to quinones in the respiratory chain. The immediate electron acceptor for the enzyme in this species is believed to be ubiquinone. Couples the redox reaction to proton translocation (for every two electrons transferred, four hydrogen ions are translocated across the cytoplasmic membrane), and thus conserves the redox energy in a proton gradient.</text>
</comment>
<keyword evidence="5 8" id="KW-0812">Transmembrane</keyword>
<feature type="transmembrane region" description="Helical" evidence="9">
    <location>
        <begin position="365"/>
        <end position="388"/>
    </location>
</feature>
<keyword evidence="7 9" id="KW-0472">Membrane</keyword>
<dbReference type="InterPro" id="IPR050586">
    <property type="entry name" value="CPA3_Na-H_Antiporter_D"/>
</dbReference>
<dbReference type="PANTHER" id="PTHR42703:SF1">
    <property type="entry name" value="NA(+)_H(+) ANTIPORTER SUBUNIT D1"/>
    <property type="match status" value="1"/>
</dbReference>
<dbReference type="PANTHER" id="PTHR42703">
    <property type="entry name" value="NADH DEHYDROGENASE"/>
    <property type="match status" value="1"/>
</dbReference>
<evidence type="ECO:0000256" key="5">
    <source>
        <dbReference type="ARBA" id="ARBA00022692"/>
    </source>
</evidence>
<dbReference type="InterPro" id="IPR001750">
    <property type="entry name" value="ND/Mrp_TM"/>
</dbReference>
<evidence type="ECO:0000256" key="3">
    <source>
        <dbReference type="ARBA" id="ARBA00005346"/>
    </source>
</evidence>
<feature type="transmembrane region" description="Helical" evidence="9">
    <location>
        <begin position="109"/>
        <end position="126"/>
    </location>
</feature>
<dbReference type="Pfam" id="PF00361">
    <property type="entry name" value="Proton_antipo_M"/>
    <property type="match status" value="1"/>
</dbReference>
<feature type="transmembrane region" description="Helical" evidence="9">
    <location>
        <begin position="205"/>
        <end position="230"/>
    </location>
</feature>
<dbReference type="InterPro" id="IPR003918">
    <property type="entry name" value="NADH_UbQ_OxRdtase"/>
</dbReference>
<evidence type="ECO:0000313" key="12">
    <source>
        <dbReference type="Proteomes" id="UP000683291"/>
    </source>
</evidence>
<dbReference type="PRINTS" id="PR01437">
    <property type="entry name" value="NUOXDRDTASE4"/>
</dbReference>
<gene>
    <name evidence="11" type="ORF">KDD17_02780</name>
</gene>
<evidence type="ECO:0000256" key="6">
    <source>
        <dbReference type="ARBA" id="ARBA00022989"/>
    </source>
</evidence>
<feature type="transmembrane region" description="Helical" evidence="9">
    <location>
        <begin position="132"/>
        <end position="150"/>
    </location>
</feature>
<comment type="subcellular location">
    <subcellularLocation>
        <location evidence="2">Cell membrane</location>
        <topology evidence="2">Multi-pass membrane protein</topology>
    </subcellularLocation>
    <subcellularLocation>
        <location evidence="8">Membrane</location>
        <topology evidence="8">Multi-pass membrane protein</topology>
    </subcellularLocation>
</comment>
<organism evidence="11 12">
    <name type="scientific">Sulfitobacter albidus</name>
    <dbReference type="NCBI Taxonomy" id="2829501"/>
    <lineage>
        <taxon>Bacteria</taxon>
        <taxon>Pseudomonadati</taxon>
        <taxon>Pseudomonadota</taxon>
        <taxon>Alphaproteobacteria</taxon>
        <taxon>Rhodobacterales</taxon>
        <taxon>Roseobacteraceae</taxon>
        <taxon>Sulfitobacter</taxon>
    </lineage>
</organism>
<keyword evidence="12" id="KW-1185">Reference proteome</keyword>
<feature type="transmembrane region" description="Helical" evidence="9">
    <location>
        <begin position="279"/>
        <end position="297"/>
    </location>
</feature>
<dbReference type="KEGG" id="sual:KDD17_02780"/>
<evidence type="ECO:0000256" key="4">
    <source>
        <dbReference type="ARBA" id="ARBA00022475"/>
    </source>
</evidence>
<dbReference type="GO" id="GO:0042773">
    <property type="term" value="P:ATP synthesis coupled electron transport"/>
    <property type="evidence" value="ECO:0007669"/>
    <property type="project" value="InterPro"/>
</dbReference>
<evidence type="ECO:0000256" key="8">
    <source>
        <dbReference type="RuleBase" id="RU000320"/>
    </source>
</evidence>
<accession>A0A975JES7</accession>
<dbReference type="EMBL" id="CP073581">
    <property type="protein sequence ID" value="QUJ76992.1"/>
    <property type="molecule type" value="Genomic_DNA"/>
</dbReference>
<evidence type="ECO:0000256" key="7">
    <source>
        <dbReference type="ARBA" id="ARBA00023136"/>
    </source>
</evidence>
<protein>
    <submittedName>
        <fullName evidence="11">Monovalent cation/H+ antiporter subunit D</fullName>
    </submittedName>
</protein>
<evidence type="ECO:0000256" key="9">
    <source>
        <dbReference type="SAM" id="Phobius"/>
    </source>
</evidence>
<feature type="transmembrane region" description="Helical" evidence="9">
    <location>
        <begin position="456"/>
        <end position="480"/>
    </location>
</feature>
<keyword evidence="6 9" id="KW-1133">Transmembrane helix</keyword>
<dbReference type="AlphaFoldDB" id="A0A975JES7"/>
<evidence type="ECO:0000256" key="2">
    <source>
        <dbReference type="ARBA" id="ARBA00004651"/>
    </source>
</evidence>
<feature type="transmembrane region" description="Helical" evidence="9">
    <location>
        <begin position="162"/>
        <end position="182"/>
    </location>
</feature>
<feature type="transmembrane region" description="Helical" evidence="9">
    <location>
        <begin position="332"/>
        <end position="353"/>
    </location>
</feature>
<sequence length="524" mass="54850">MTHWLIAPVVIPALLAPFIILAARYHIGIQRVVNVAGVLGILAVALGLMVQTADGTVLLYQLGDWAAPFGIVLVGDRLSTMMVVLMALLALCVLLYAIGSGWDERGRHFHALFQFQLMGIAGAFLTGDLFNLFVFFEVLLIASYGLLIHGGGNKRMRAGVQYVLFNLLGSTLFLFALGAIYAETGTLNMADLAQRAELIPADGTVGIRVAAVLLILVFAIKAAVVPLHFWLISSYAEAPGPVAALFAIMTKVGAYAIIRVYTMVFPPELEATAGLHTDWLLPVALLGLAVGAVGVLAAKKLDRLVAFAIVGSMGTVMTAVGLFTPVSIATALYYMIHSTLAAAALFLIVDLVRHSRDSLKLRLEAPVAGGALIAGMFMLAGIAMAGLPPVSGFLGKLMVLQAGFTHPLAVWIWAVVLIGSLITVVGFARAGSVVFWKAQADAAPVAASGQSAPAPLAFVAVGALLALIVVHTVFAGRIYAYTTATAQQLFAPDAYLETVLGTPGKLSDGGKDAYGDAAKAEGEN</sequence>
<comment type="similarity">
    <text evidence="3">Belongs to the CPA3 antiporters (TC 2.A.63) subunit D family.</text>
</comment>
<keyword evidence="4" id="KW-1003">Cell membrane</keyword>
<evidence type="ECO:0000256" key="1">
    <source>
        <dbReference type="ARBA" id="ARBA00002378"/>
    </source>
</evidence>